<organism evidence="8 9">
    <name type="scientific">Linderina pennispora</name>
    <dbReference type="NCBI Taxonomy" id="61395"/>
    <lineage>
        <taxon>Eukaryota</taxon>
        <taxon>Fungi</taxon>
        <taxon>Fungi incertae sedis</taxon>
        <taxon>Zoopagomycota</taxon>
        <taxon>Kickxellomycotina</taxon>
        <taxon>Kickxellomycetes</taxon>
        <taxon>Kickxellales</taxon>
        <taxon>Kickxellaceae</taxon>
        <taxon>Linderina</taxon>
    </lineage>
</organism>
<dbReference type="SUPFAM" id="SSF56112">
    <property type="entry name" value="Protein kinase-like (PK-like)"/>
    <property type="match status" value="1"/>
</dbReference>
<dbReference type="PANTHER" id="PTHR48016:SF48">
    <property type="entry name" value="SERINE_THREONINE-PROTEIN KINASE BCK1_SLK1_SSP31"/>
    <property type="match status" value="1"/>
</dbReference>
<name>A0A1Y1WNH5_9FUNG</name>
<dbReference type="InterPro" id="IPR000719">
    <property type="entry name" value="Prot_kinase_dom"/>
</dbReference>
<dbReference type="InterPro" id="IPR008271">
    <property type="entry name" value="Ser/Thr_kinase_AS"/>
</dbReference>
<feature type="domain" description="Protein kinase" evidence="7">
    <location>
        <begin position="141"/>
        <end position="413"/>
    </location>
</feature>
<dbReference type="GO" id="GO:0004674">
    <property type="term" value="F:protein serine/threonine kinase activity"/>
    <property type="evidence" value="ECO:0007669"/>
    <property type="project" value="UniProtKB-KW"/>
</dbReference>
<dbReference type="Gene3D" id="3.30.200.20">
    <property type="entry name" value="Phosphorylase Kinase, domain 1"/>
    <property type="match status" value="1"/>
</dbReference>
<dbReference type="GO" id="GO:0000165">
    <property type="term" value="P:MAPK cascade"/>
    <property type="evidence" value="ECO:0007669"/>
    <property type="project" value="UniProtKB-ARBA"/>
</dbReference>
<dbReference type="STRING" id="61395.A0A1Y1WNH5"/>
<protein>
    <submittedName>
        <fullName evidence="8">Kinase-like protein</fullName>
    </submittedName>
</protein>
<dbReference type="PANTHER" id="PTHR48016">
    <property type="entry name" value="MAP KINASE KINASE KINASE SSK2-RELATED-RELATED"/>
    <property type="match status" value="1"/>
</dbReference>
<keyword evidence="6" id="KW-0723">Serine/threonine-protein kinase</keyword>
<feature type="binding site" evidence="5">
    <location>
        <position position="170"/>
    </location>
    <ligand>
        <name>ATP</name>
        <dbReference type="ChEBI" id="CHEBI:30616"/>
    </ligand>
</feature>
<dbReference type="InterPro" id="IPR011009">
    <property type="entry name" value="Kinase-like_dom_sf"/>
</dbReference>
<dbReference type="Gene3D" id="1.10.510.10">
    <property type="entry name" value="Transferase(Phosphotransferase) domain 1"/>
    <property type="match status" value="1"/>
</dbReference>
<gene>
    <name evidence="8" type="ORF">DL89DRAFT_219714</name>
</gene>
<evidence type="ECO:0000313" key="8">
    <source>
        <dbReference type="EMBL" id="ORX75022.1"/>
    </source>
</evidence>
<evidence type="ECO:0000256" key="6">
    <source>
        <dbReference type="RuleBase" id="RU000304"/>
    </source>
</evidence>
<keyword evidence="2 5" id="KW-0547">Nucleotide-binding</keyword>
<dbReference type="OrthoDB" id="266718at2759"/>
<dbReference type="PROSITE" id="PS00108">
    <property type="entry name" value="PROTEIN_KINASE_ST"/>
    <property type="match status" value="1"/>
</dbReference>
<evidence type="ECO:0000256" key="3">
    <source>
        <dbReference type="ARBA" id="ARBA00022777"/>
    </source>
</evidence>
<dbReference type="RefSeq" id="XP_040748233.1">
    <property type="nucleotide sequence ID" value="XM_040884406.1"/>
</dbReference>
<keyword evidence="4 5" id="KW-0067">ATP-binding</keyword>
<comment type="caution">
    <text evidence="8">The sequence shown here is derived from an EMBL/GenBank/DDBJ whole genome shotgun (WGS) entry which is preliminary data.</text>
</comment>
<dbReference type="InterPro" id="IPR050538">
    <property type="entry name" value="MAP_kinase_kinase_kinase"/>
</dbReference>
<dbReference type="InterPro" id="IPR017441">
    <property type="entry name" value="Protein_kinase_ATP_BS"/>
</dbReference>
<reference evidence="8 9" key="1">
    <citation type="submission" date="2016-07" db="EMBL/GenBank/DDBJ databases">
        <title>Pervasive Adenine N6-methylation of Active Genes in Fungi.</title>
        <authorList>
            <consortium name="DOE Joint Genome Institute"/>
            <person name="Mondo S.J."/>
            <person name="Dannebaum R.O."/>
            <person name="Kuo R.C."/>
            <person name="Labutti K."/>
            <person name="Haridas S."/>
            <person name="Kuo A."/>
            <person name="Salamov A."/>
            <person name="Ahrendt S.R."/>
            <person name="Lipzen A."/>
            <person name="Sullivan W."/>
            <person name="Andreopoulos W.B."/>
            <person name="Clum A."/>
            <person name="Lindquist E."/>
            <person name="Daum C."/>
            <person name="Ramamoorthy G.K."/>
            <person name="Gryganskyi A."/>
            <person name="Culley D."/>
            <person name="Magnuson J.K."/>
            <person name="James T.Y."/>
            <person name="O'Malley M.A."/>
            <person name="Stajich J.E."/>
            <person name="Spatafora J.W."/>
            <person name="Visel A."/>
            <person name="Grigoriev I.V."/>
        </authorList>
    </citation>
    <scope>NUCLEOTIDE SEQUENCE [LARGE SCALE GENOMIC DNA]</scope>
    <source>
        <strain evidence="8 9">ATCC 12442</strain>
    </source>
</reference>
<dbReference type="GeneID" id="63801054"/>
<evidence type="ECO:0000313" key="9">
    <source>
        <dbReference type="Proteomes" id="UP000193922"/>
    </source>
</evidence>
<comment type="similarity">
    <text evidence="6">Belongs to the protein kinase superfamily.</text>
</comment>
<proteinExistence type="inferred from homology"/>
<accession>A0A1Y1WNH5</accession>
<dbReference type="Proteomes" id="UP000193922">
    <property type="component" value="Unassembled WGS sequence"/>
</dbReference>
<dbReference type="EMBL" id="MCFD01000001">
    <property type="protein sequence ID" value="ORX75022.1"/>
    <property type="molecule type" value="Genomic_DNA"/>
</dbReference>
<evidence type="ECO:0000256" key="1">
    <source>
        <dbReference type="ARBA" id="ARBA00022679"/>
    </source>
</evidence>
<dbReference type="SMART" id="SM00220">
    <property type="entry name" value="S_TKc"/>
    <property type="match status" value="1"/>
</dbReference>
<evidence type="ECO:0000256" key="5">
    <source>
        <dbReference type="PROSITE-ProRule" id="PRU10141"/>
    </source>
</evidence>
<keyword evidence="1" id="KW-0808">Transferase</keyword>
<dbReference type="Pfam" id="PF00069">
    <property type="entry name" value="Pkinase"/>
    <property type="match status" value="1"/>
</dbReference>
<dbReference type="AlphaFoldDB" id="A0A1Y1WNH5"/>
<dbReference type="PROSITE" id="PS00107">
    <property type="entry name" value="PROTEIN_KINASE_ATP"/>
    <property type="match status" value="1"/>
</dbReference>
<dbReference type="GO" id="GO:0005524">
    <property type="term" value="F:ATP binding"/>
    <property type="evidence" value="ECO:0007669"/>
    <property type="project" value="UniProtKB-UniRule"/>
</dbReference>
<sequence>MRKALLERQPSRNLRDRPTADAIGEHLDRWFPDHDLDKPIIQAVSEVRGAALGRRKSVRMLVQETRQRRRKSNLSTELAEHPLPLSHKSSLLSVYSLPQAIVRRKSTKMWGCIPEEVRPRRHRARQIAGCGLPLTQIKIQWIKGQLIGKGSFGHVYVAINAATGEVIAVKQIALPKFLSPMSDESAAGAIRMMHTEVELLKDLDHENIVQLLGFEITGGLMSMFLEYVPGGTVHSLVQQHGPLPEPVVHSFLRQIVAGLQYLHDRGILHRDIKGPNILVDETGTCKISDFGISRRVDYDPVRQQAADDKKKQQKNLRAVGTVPFMAPEVARKHVYSAGADIWALGCVTLQMWSGQQAWAGYQEPQIFFKLANGLAPPFPDDLTEAGLEFCKRCFVSTPDKRAAAAELADMEFAQVPNDYVYPYTS</sequence>
<dbReference type="PROSITE" id="PS50011">
    <property type="entry name" value="PROTEIN_KINASE_DOM"/>
    <property type="match status" value="1"/>
</dbReference>
<evidence type="ECO:0000256" key="4">
    <source>
        <dbReference type="ARBA" id="ARBA00022840"/>
    </source>
</evidence>
<keyword evidence="3 8" id="KW-0418">Kinase</keyword>
<evidence type="ECO:0000259" key="7">
    <source>
        <dbReference type="PROSITE" id="PS50011"/>
    </source>
</evidence>
<keyword evidence="9" id="KW-1185">Reference proteome</keyword>
<evidence type="ECO:0000256" key="2">
    <source>
        <dbReference type="ARBA" id="ARBA00022741"/>
    </source>
</evidence>